<dbReference type="SUPFAM" id="SSF53474">
    <property type="entry name" value="alpha/beta-Hydrolases"/>
    <property type="match status" value="1"/>
</dbReference>
<evidence type="ECO:0000256" key="2">
    <source>
        <dbReference type="ARBA" id="ARBA00022963"/>
    </source>
</evidence>
<dbReference type="GO" id="GO:0016042">
    <property type="term" value="P:lipid catabolic process"/>
    <property type="evidence" value="ECO:0007669"/>
    <property type="project" value="UniProtKB-KW"/>
</dbReference>
<dbReference type="PANTHER" id="PTHR10272:SF0">
    <property type="entry name" value="PLATELET-ACTIVATING FACTOR ACETYLHYDROLASE"/>
    <property type="match status" value="1"/>
</dbReference>
<organism evidence="4 5">
    <name type="scientific">Kribbella amoyensis</name>
    <dbReference type="NCBI Taxonomy" id="996641"/>
    <lineage>
        <taxon>Bacteria</taxon>
        <taxon>Bacillati</taxon>
        <taxon>Actinomycetota</taxon>
        <taxon>Actinomycetes</taxon>
        <taxon>Propionibacteriales</taxon>
        <taxon>Kribbellaceae</taxon>
        <taxon>Kribbella</taxon>
    </lineage>
</organism>
<dbReference type="InterPro" id="IPR029058">
    <property type="entry name" value="AB_hydrolase_fold"/>
</dbReference>
<evidence type="ECO:0000313" key="5">
    <source>
        <dbReference type="Proteomes" id="UP000318380"/>
    </source>
</evidence>
<dbReference type="Gene3D" id="3.40.50.1820">
    <property type="entry name" value="alpha/beta hydrolase"/>
    <property type="match status" value="1"/>
</dbReference>
<keyword evidence="3" id="KW-0443">Lipid metabolism</keyword>
<dbReference type="Proteomes" id="UP000318380">
    <property type="component" value="Unassembled WGS sequence"/>
</dbReference>
<evidence type="ECO:0000256" key="3">
    <source>
        <dbReference type="ARBA" id="ARBA00023098"/>
    </source>
</evidence>
<keyword evidence="1 4" id="KW-0378">Hydrolase</keyword>
<dbReference type="GO" id="GO:0003847">
    <property type="term" value="F:1-alkyl-2-acetylglycerophosphocholine esterase activity"/>
    <property type="evidence" value="ECO:0007669"/>
    <property type="project" value="TreeGrafter"/>
</dbReference>
<sequence>MALLVLVVLFAGAGYLGWVGIQRSQPLDLPAPTGAYAVGRTTYDWTDTARKDPFSPEAGTPRKLSVWIWYPVSPSTTGPRVPYAPGPWDGLHLKGPAGLLQGSFDTFRDRALDDAPVAPSRFPVVVLQPGMGFSAPQYAALAEDLASHGYLVAGFTPTYSANLTVLDGQTVGSTEQAKPDDLDEHGDRIVQVWAADARFVATTLAALDEGPLEGRVNPATKVSYVGHSFGGAASLEACRLDPRCGAAIDLDGTQYGEVVKTGLKAPFLLVGSEDSCITGSCGQQAKDDTADLERARSLIKASTAAKWCATVDGARHFNFTDYGAYYLAWPLRAALPLGDIDPERALTIQNGYAVTFLDHAIRGTAAPGAPTC</sequence>
<protein>
    <submittedName>
        <fullName evidence="4">Platelet-activating factor acetylhydrolase isoform II</fullName>
    </submittedName>
</protein>
<comment type="caution">
    <text evidence="4">The sequence shown here is derived from an EMBL/GenBank/DDBJ whole genome shotgun (WGS) entry which is preliminary data.</text>
</comment>
<accession>A0A561BW69</accession>
<dbReference type="EMBL" id="VIVK01000001">
    <property type="protein sequence ID" value="TWD83136.1"/>
    <property type="molecule type" value="Genomic_DNA"/>
</dbReference>
<reference evidence="4 5" key="1">
    <citation type="submission" date="2019-06" db="EMBL/GenBank/DDBJ databases">
        <title>Sequencing the genomes of 1000 actinobacteria strains.</title>
        <authorList>
            <person name="Klenk H.-P."/>
        </authorList>
    </citation>
    <scope>NUCLEOTIDE SEQUENCE [LARGE SCALE GENOMIC DNA]</scope>
    <source>
        <strain evidence="4 5">DSM 24683</strain>
    </source>
</reference>
<keyword evidence="5" id="KW-1185">Reference proteome</keyword>
<dbReference type="Pfam" id="PF03403">
    <property type="entry name" value="PAF-AH_p_II"/>
    <property type="match status" value="1"/>
</dbReference>
<dbReference type="PANTHER" id="PTHR10272">
    <property type="entry name" value="PLATELET-ACTIVATING FACTOR ACETYLHYDROLASE"/>
    <property type="match status" value="1"/>
</dbReference>
<dbReference type="AlphaFoldDB" id="A0A561BW69"/>
<evidence type="ECO:0000313" key="4">
    <source>
        <dbReference type="EMBL" id="TWD83136.1"/>
    </source>
</evidence>
<evidence type="ECO:0000256" key="1">
    <source>
        <dbReference type="ARBA" id="ARBA00022801"/>
    </source>
</evidence>
<name>A0A561BW69_9ACTN</name>
<gene>
    <name evidence="4" type="ORF">FB561_4292</name>
</gene>
<proteinExistence type="predicted"/>
<keyword evidence="2" id="KW-0442">Lipid degradation</keyword>